<dbReference type="SUPFAM" id="SSF57667">
    <property type="entry name" value="beta-beta-alpha zinc fingers"/>
    <property type="match status" value="4"/>
</dbReference>
<dbReference type="Gene3D" id="3.30.160.60">
    <property type="entry name" value="Classic Zinc Finger"/>
    <property type="match status" value="7"/>
</dbReference>
<feature type="domain" description="C2H2-type" evidence="10">
    <location>
        <begin position="418"/>
        <end position="445"/>
    </location>
</feature>
<dbReference type="GO" id="GO:0003677">
    <property type="term" value="F:DNA binding"/>
    <property type="evidence" value="ECO:0007669"/>
    <property type="project" value="UniProtKB-KW"/>
</dbReference>
<dbReference type="PANTHER" id="PTHR23234:SF10">
    <property type="entry name" value="RIKEN CDNA 6720489N17 GENE-RELATED"/>
    <property type="match status" value="1"/>
</dbReference>
<keyword evidence="12" id="KW-1185">Reference proteome</keyword>
<accession>A0AAD1WPR2</accession>
<dbReference type="GO" id="GO:0008270">
    <property type="term" value="F:zinc ion binding"/>
    <property type="evidence" value="ECO:0007669"/>
    <property type="project" value="UniProtKB-KW"/>
</dbReference>
<evidence type="ECO:0000256" key="8">
    <source>
        <dbReference type="ARBA" id="ARBA00023242"/>
    </source>
</evidence>
<evidence type="ECO:0000256" key="6">
    <source>
        <dbReference type="ARBA" id="ARBA00022833"/>
    </source>
</evidence>
<feature type="domain" description="C2H2-type" evidence="10">
    <location>
        <begin position="334"/>
        <end position="361"/>
    </location>
</feature>
<proteinExistence type="predicted"/>
<evidence type="ECO:0000256" key="1">
    <source>
        <dbReference type="ARBA" id="ARBA00003767"/>
    </source>
</evidence>
<keyword evidence="4" id="KW-0677">Repeat</keyword>
<dbReference type="InterPro" id="IPR036236">
    <property type="entry name" value="Znf_C2H2_sf"/>
</dbReference>
<dbReference type="FunFam" id="3.30.160.60:FF:000355">
    <property type="entry name" value="zinc finger and SCAN domain-containing protein 20 isoform X1"/>
    <property type="match status" value="1"/>
</dbReference>
<comment type="subcellular location">
    <subcellularLocation>
        <location evidence="2">Nucleus</location>
    </subcellularLocation>
</comment>
<protein>
    <submittedName>
        <fullName evidence="11">Zinc finger 501-like</fullName>
    </submittedName>
</protein>
<dbReference type="EMBL" id="OW240922">
    <property type="protein sequence ID" value="CAH2321094.1"/>
    <property type="molecule type" value="Genomic_DNA"/>
</dbReference>
<dbReference type="Proteomes" id="UP001295444">
    <property type="component" value="Chromosome 11"/>
</dbReference>
<feature type="domain" description="C2H2-type" evidence="10">
    <location>
        <begin position="278"/>
        <end position="305"/>
    </location>
</feature>
<dbReference type="AlphaFoldDB" id="A0AAD1WPR2"/>
<organism evidence="11 12">
    <name type="scientific">Pelobates cultripes</name>
    <name type="common">Western spadefoot toad</name>
    <dbReference type="NCBI Taxonomy" id="61616"/>
    <lineage>
        <taxon>Eukaryota</taxon>
        <taxon>Metazoa</taxon>
        <taxon>Chordata</taxon>
        <taxon>Craniata</taxon>
        <taxon>Vertebrata</taxon>
        <taxon>Euteleostomi</taxon>
        <taxon>Amphibia</taxon>
        <taxon>Batrachia</taxon>
        <taxon>Anura</taxon>
        <taxon>Pelobatoidea</taxon>
        <taxon>Pelobatidae</taxon>
        <taxon>Pelobates</taxon>
    </lineage>
</organism>
<evidence type="ECO:0000256" key="5">
    <source>
        <dbReference type="ARBA" id="ARBA00022771"/>
    </source>
</evidence>
<dbReference type="Pfam" id="PF00096">
    <property type="entry name" value="zf-C2H2"/>
    <property type="match status" value="7"/>
</dbReference>
<evidence type="ECO:0000256" key="9">
    <source>
        <dbReference type="PROSITE-ProRule" id="PRU00042"/>
    </source>
</evidence>
<feature type="domain" description="C2H2-type" evidence="10">
    <location>
        <begin position="362"/>
        <end position="389"/>
    </location>
</feature>
<dbReference type="FunFam" id="3.30.160.60:FF:002343">
    <property type="entry name" value="Zinc finger protein 33A"/>
    <property type="match status" value="1"/>
</dbReference>
<keyword evidence="8" id="KW-0539">Nucleus</keyword>
<evidence type="ECO:0000313" key="12">
    <source>
        <dbReference type="Proteomes" id="UP001295444"/>
    </source>
</evidence>
<reference evidence="11" key="1">
    <citation type="submission" date="2022-03" db="EMBL/GenBank/DDBJ databases">
        <authorList>
            <person name="Alioto T."/>
            <person name="Alioto T."/>
            <person name="Gomez Garrido J."/>
        </authorList>
    </citation>
    <scope>NUCLEOTIDE SEQUENCE</scope>
</reference>
<feature type="domain" description="C2H2-type" evidence="10">
    <location>
        <begin position="306"/>
        <end position="333"/>
    </location>
</feature>
<comment type="function">
    <text evidence="1">May be involved in transcriptional regulation.</text>
</comment>
<dbReference type="FunFam" id="3.30.160.60:FF:000478">
    <property type="entry name" value="Zinc finger protein 133"/>
    <property type="match status" value="2"/>
</dbReference>
<gene>
    <name evidence="11" type="ORF">PECUL_23A034218</name>
</gene>
<dbReference type="PROSITE" id="PS00028">
    <property type="entry name" value="ZINC_FINGER_C2H2_1"/>
    <property type="match status" value="7"/>
</dbReference>
<keyword evidence="6" id="KW-0862">Zinc</keyword>
<name>A0AAD1WPR2_PELCU</name>
<keyword evidence="7" id="KW-0238">DNA-binding</keyword>
<feature type="domain" description="C2H2-type" evidence="10">
    <location>
        <begin position="390"/>
        <end position="417"/>
    </location>
</feature>
<evidence type="ECO:0000313" key="11">
    <source>
        <dbReference type="EMBL" id="CAH2321094.1"/>
    </source>
</evidence>
<dbReference type="SMART" id="SM00355">
    <property type="entry name" value="ZnF_C2H2"/>
    <property type="match status" value="7"/>
</dbReference>
<keyword evidence="5 9" id="KW-0863">Zinc-finger</keyword>
<dbReference type="InterPro" id="IPR013087">
    <property type="entry name" value="Znf_C2H2_type"/>
</dbReference>
<dbReference type="FunFam" id="3.30.160.60:FF:002090">
    <property type="entry name" value="Zinc finger protein 473"/>
    <property type="match status" value="2"/>
</dbReference>
<evidence type="ECO:0000256" key="4">
    <source>
        <dbReference type="ARBA" id="ARBA00022737"/>
    </source>
</evidence>
<sequence>MEEWEYLEGHKDLYRDMIMEDHQPHSLGDKSVTGEFHAPVYFNNFGTKDKTENITKNGRKYLKLNKPKTRKTSELKPTKYISTRTKKTSAMCEGHFTHTNIYLPTEHIETEYPPTSIKQEFALHEDVNLPNTDIHAITKDMQTENSPTHIKEEPAFCKALNLTDIPNYTRTEHTQTVDAFAFFDSYLEDNSHMPDISYFMPLPYDTFINQKSSKYTQNTQNFEALFHYSEHPKNFINSELVRHLSAPRVTKAASSDTGKLVFSHSEIRPPKIHKGKQFSCSECGKCFNQKPKLNRHQTIHRGEKPFKCEECGRCFNLKHHLIAHRKIHTGEKPFRCTECGKCFSRAAQLVSHKRIHTGEKPFVCTECGECFIRPAQLVSHKWIHTGEKPFKCDECGKCFNFKHNLMAHQKIHTGEKPFKCNECGKCFSRATHLASHKRIHTGEKPFKCNECGICFTWAAQLASHKIIHAEFKNIPF</sequence>
<keyword evidence="3" id="KW-0479">Metal-binding</keyword>
<dbReference type="PANTHER" id="PTHR23234">
    <property type="entry name" value="ZNF44 PROTEIN"/>
    <property type="match status" value="1"/>
</dbReference>
<evidence type="ECO:0000256" key="7">
    <source>
        <dbReference type="ARBA" id="ARBA00023125"/>
    </source>
</evidence>
<evidence type="ECO:0000256" key="3">
    <source>
        <dbReference type="ARBA" id="ARBA00022723"/>
    </source>
</evidence>
<evidence type="ECO:0000256" key="2">
    <source>
        <dbReference type="ARBA" id="ARBA00004123"/>
    </source>
</evidence>
<dbReference type="GO" id="GO:0005634">
    <property type="term" value="C:nucleus"/>
    <property type="evidence" value="ECO:0007669"/>
    <property type="project" value="UniProtKB-SubCell"/>
</dbReference>
<feature type="domain" description="C2H2-type" evidence="10">
    <location>
        <begin position="446"/>
        <end position="473"/>
    </location>
</feature>
<evidence type="ECO:0000259" key="10">
    <source>
        <dbReference type="PROSITE" id="PS50157"/>
    </source>
</evidence>
<dbReference type="FunFam" id="3.30.160.60:FF:000710">
    <property type="entry name" value="Zinc finger protein 768"/>
    <property type="match status" value="1"/>
</dbReference>
<dbReference type="PROSITE" id="PS50157">
    <property type="entry name" value="ZINC_FINGER_C2H2_2"/>
    <property type="match status" value="7"/>
</dbReference>
<dbReference type="InterPro" id="IPR050758">
    <property type="entry name" value="Znf_C2H2-type"/>
</dbReference>